<organism evidence="2 3">
    <name type="scientific">Kipferlia bialata</name>
    <dbReference type="NCBI Taxonomy" id="797122"/>
    <lineage>
        <taxon>Eukaryota</taxon>
        <taxon>Metamonada</taxon>
        <taxon>Carpediemonas-like organisms</taxon>
        <taxon>Kipferlia</taxon>
    </lineage>
</organism>
<accession>A0A9K3D294</accession>
<feature type="region of interest" description="Disordered" evidence="1">
    <location>
        <begin position="44"/>
        <end position="85"/>
    </location>
</feature>
<reference evidence="2 3" key="1">
    <citation type="journal article" date="2018" name="PLoS ONE">
        <title>The draft genome of Kipferlia bialata reveals reductive genome evolution in fornicate parasites.</title>
        <authorList>
            <person name="Tanifuji G."/>
            <person name="Takabayashi S."/>
            <person name="Kume K."/>
            <person name="Takagi M."/>
            <person name="Nakayama T."/>
            <person name="Kamikawa R."/>
            <person name="Inagaki Y."/>
            <person name="Hashimoto T."/>
        </authorList>
    </citation>
    <scope>NUCLEOTIDE SEQUENCE [LARGE SCALE GENOMIC DNA]</scope>
    <source>
        <strain evidence="2">NY0173</strain>
    </source>
</reference>
<comment type="caution">
    <text evidence="2">The sequence shown here is derived from an EMBL/GenBank/DDBJ whole genome shotgun (WGS) entry which is preliminary data.</text>
</comment>
<keyword evidence="3" id="KW-1185">Reference proteome</keyword>
<dbReference type="Proteomes" id="UP000265618">
    <property type="component" value="Unassembled WGS sequence"/>
</dbReference>
<gene>
    <name evidence="2" type="ORF">KIPB_008679</name>
</gene>
<dbReference type="AlphaFoldDB" id="A0A9K3D294"/>
<feature type="non-terminal residue" evidence="2">
    <location>
        <position position="148"/>
    </location>
</feature>
<sequence>ADKESAKAKKLRKAAQIQFSDRPTPGHVLLLEDGEEAPVYTQRRKVRKSRRAPVTETEGSEGEAEAEAYEQEEEEEEEYEAGSRTVEEWEELEKAKQAHQDAITAIEDRAAGLCRVRDAMTLERHIRGKGTKRKGPDGVMRWKRQRRR</sequence>
<name>A0A9K3D294_9EUKA</name>
<protein>
    <submittedName>
        <fullName evidence="2">Uncharacterized protein</fullName>
    </submittedName>
</protein>
<feature type="region of interest" description="Disordered" evidence="1">
    <location>
        <begin position="126"/>
        <end position="148"/>
    </location>
</feature>
<dbReference type="EMBL" id="BDIP01002746">
    <property type="protein sequence ID" value="GIQ86766.1"/>
    <property type="molecule type" value="Genomic_DNA"/>
</dbReference>
<evidence type="ECO:0000313" key="3">
    <source>
        <dbReference type="Proteomes" id="UP000265618"/>
    </source>
</evidence>
<feature type="compositionally biased region" description="Acidic residues" evidence="1">
    <location>
        <begin position="58"/>
        <end position="80"/>
    </location>
</feature>
<evidence type="ECO:0000256" key="1">
    <source>
        <dbReference type="SAM" id="MobiDB-lite"/>
    </source>
</evidence>
<proteinExistence type="predicted"/>
<evidence type="ECO:0000313" key="2">
    <source>
        <dbReference type="EMBL" id="GIQ86766.1"/>
    </source>
</evidence>